<feature type="region of interest" description="Disordered" evidence="6">
    <location>
        <begin position="41"/>
        <end position="67"/>
    </location>
</feature>
<dbReference type="InterPro" id="IPR033116">
    <property type="entry name" value="TRYPSIN_SER"/>
</dbReference>
<feature type="region of interest" description="Disordered" evidence="6">
    <location>
        <begin position="421"/>
        <end position="542"/>
    </location>
</feature>
<protein>
    <recommendedName>
        <fullName evidence="8">Peptidase S1 domain-containing protein</fullName>
    </recommendedName>
</protein>
<feature type="compositionally biased region" description="Low complexity" evidence="6">
    <location>
        <begin position="119"/>
        <end position="130"/>
    </location>
</feature>
<evidence type="ECO:0000256" key="4">
    <source>
        <dbReference type="ARBA" id="ARBA00023157"/>
    </source>
</evidence>
<evidence type="ECO:0000256" key="1">
    <source>
        <dbReference type="ARBA" id="ARBA00022670"/>
    </source>
</evidence>
<feature type="chain" id="PRO_5041918324" description="Peptidase S1 domain-containing protein" evidence="7">
    <location>
        <begin position="39"/>
        <end position="542"/>
    </location>
</feature>
<keyword evidence="1 5" id="KW-0645">Protease</keyword>
<feature type="signal peptide" evidence="7">
    <location>
        <begin position="1"/>
        <end position="38"/>
    </location>
</feature>
<feature type="region of interest" description="Disordered" evidence="6">
    <location>
        <begin position="119"/>
        <end position="145"/>
    </location>
</feature>
<dbReference type="AlphaFoldDB" id="A0AAD2FL29"/>
<keyword evidence="2 5" id="KW-0378">Hydrolase</keyword>
<organism evidence="9 10">
    <name type="scientific">Cylindrotheca closterium</name>
    <dbReference type="NCBI Taxonomy" id="2856"/>
    <lineage>
        <taxon>Eukaryota</taxon>
        <taxon>Sar</taxon>
        <taxon>Stramenopiles</taxon>
        <taxon>Ochrophyta</taxon>
        <taxon>Bacillariophyta</taxon>
        <taxon>Bacillariophyceae</taxon>
        <taxon>Bacillariophycidae</taxon>
        <taxon>Bacillariales</taxon>
        <taxon>Bacillariaceae</taxon>
        <taxon>Cylindrotheca</taxon>
    </lineage>
</organism>
<dbReference type="CDD" id="cd00190">
    <property type="entry name" value="Tryp_SPc"/>
    <property type="match status" value="1"/>
</dbReference>
<evidence type="ECO:0000256" key="7">
    <source>
        <dbReference type="SAM" id="SignalP"/>
    </source>
</evidence>
<dbReference type="PROSITE" id="PS00134">
    <property type="entry name" value="TRYPSIN_HIS"/>
    <property type="match status" value="1"/>
</dbReference>
<feature type="region of interest" description="Disordered" evidence="6">
    <location>
        <begin position="85"/>
        <end position="105"/>
    </location>
</feature>
<dbReference type="GO" id="GO:0004252">
    <property type="term" value="F:serine-type endopeptidase activity"/>
    <property type="evidence" value="ECO:0007669"/>
    <property type="project" value="InterPro"/>
</dbReference>
<proteinExistence type="predicted"/>
<dbReference type="InterPro" id="IPR018114">
    <property type="entry name" value="TRYPSIN_HIS"/>
</dbReference>
<dbReference type="PRINTS" id="PR00722">
    <property type="entry name" value="CHYMOTRYPSIN"/>
</dbReference>
<keyword evidence="5" id="KW-0720">Serine protease</keyword>
<evidence type="ECO:0000256" key="2">
    <source>
        <dbReference type="ARBA" id="ARBA00022801"/>
    </source>
</evidence>
<comment type="caution">
    <text evidence="9">The sequence shown here is derived from an EMBL/GenBank/DDBJ whole genome shotgun (WGS) entry which is preliminary data.</text>
</comment>
<feature type="compositionally biased region" description="Basic and acidic residues" evidence="6">
    <location>
        <begin position="48"/>
        <end position="60"/>
    </location>
</feature>
<dbReference type="InterPro" id="IPR001254">
    <property type="entry name" value="Trypsin_dom"/>
</dbReference>
<evidence type="ECO:0000256" key="6">
    <source>
        <dbReference type="SAM" id="MobiDB-lite"/>
    </source>
</evidence>
<dbReference type="Gene3D" id="2.40.10.10">
    <property type="entry name" value="Trypsin-like serine proteases"/>
    <property type="match status" value="1"/>
</dbReference>
<evidence type="ECO:0000256" key="3">
    <source>
        <dbReference type="ARBA" id="ARBA00023026"/>
    </source>
</evidence>
<keyword evidence="7" id="KW-0732">Signal</keyword>
<feature type="compositionally biased region" description="Basic and acidic residues" evidence="6">
    <location>
        <begin position="478"/>
        <end position="492"/>
    </location>
</feature>
<dbReference type="SUPFAM" id="SSF50494">
    <property type="entry name" value="Trypsin-like serine proteases"/>
    <property type="match status" value="1"/>
</dbReference>
<dbReference type="InterPro" id="IPR001314">
    <property type="entry name" value="Peptidase_S1A"/>
</dbReference>
<dbReference type="InterPro" id="IPR050127">
    <property type="entry name" value="Serine_Proteases_S1"/>
</dbReference>
<dbReference type="PANTHER" id="PTHR24264:SF54">
    <property type="entry name" value="PEPTIDASE S1 DOMAIN-CONTAINING PROTEIN"/>
    <property type="match status" value="1"/>
</dbReference>
<accession>A0AAD2FL29</accession>
<keyword evidence="4" id="KW-1015">Disulfide bond</keyword>
<evidence type="ECO:0000259" key="8">
    <source>
        <dbReference type="PROSITE" id="PS50240"/>
    </source>
</evidence>
<evidence type="ECO:0000313" key="9">
    <source>
        <dbReference type="EMBL" id="CAJ1939161.1"/>
    </source>
</evidence>
<dbReference type="EMBL" id="CAKOGP040000779">
    <property type="protein sequence ID" value="CAJ1939161.1"/>
    <property type="molecule type" value="Genomic_DNA"/>
</dbReference>
<dbReference type="SMART" id="SM00020">
    <property type="entry name" value="Tryp_SPc"/>
    <property type="match status" value="1"/>
</dbReference>
<feature type="domain" description="Peptidase S1" evidence="8">
    <location>
        <begin position="142"/>
        <end position="419"/>
    </location>
</feature>
<keyword evidence="10" id="KW-1185">Reference proteome</keyword>
<dbReference type="Pfam" id="PF00089">
    <property type="entry name" value="Trypsin"/>
    <property type="match status" value="1"/>
</dbReference>
<reference evidence="9" key="1">
    <citation type="submission" date="2023-08" db="EMBL/GenBank/DDBJ databases">
        <authorList>
            <person name="Audoor S."/>
            <person name="Bilcke G."/>
        </authorList>
    </citation>
    <scope>NUCLEOTIDE SEQUENCE</scope>
</reference>
<feature type="compositionally biased region" description="Polar residues" evidence="6">
    <location>
        <begin position="495"/>
        <end position="504"/>
    </location>
</feature>
<gene>
    <name evidence="9" type="ORF">CYCCA115_LOCUS6458</name>
</gene>
<name>A0AAD2FL29_9STRA</name>
<dbReference type="InterPro" id="IPR009003">
    <property type="entry name" value="Peptidase_S1_PA"/>
</dbReference>
<dbReference type="PROSITE" id="PS50240">
    <property type="entry name" value="TRYPSIN_DOM"/>
    <property type="match status" value="1"/>
</dbReference>
<feature type="compositionally biased region" description="Pro residues" evidence="6">
    <location>
        <begin position="446"/>
        <end position="462"/>
    </location>
</feature>
<dbReference type="Proteomes" id="UP001295423">
    <property type="component" value="Unassembled WGS sequence"/>
</dbReference>
<keyword evidence="3" id="KW-0843">Virulence</keyword>
<dbReference type="InterPro" id="IPR043504">
    <property type="entry name" value="Peptidase_S1_PA_chymotrypsin"/>
</dbReference>
<dbReference type="GO" id="GO:0006508">
    <property type="term" value="P:proteolysis"/>
    <property type="evidence" value="ECO:0007669"/>
    <property type="project" value="UniProtKB-KW"/>
</dbReference>
<evidence type="ECO:0000256" key="5">
    <source>
        <dbReference type="RuleBase" id="RU363034"/>
    </source>
</evidence>
<sequence length="542" mass="58319">MVSSISSSTTSTSTSTKSLRFPFLQLLLLSSCCIFAESASSDPSNRVYTKDTDNAPREDLPPIPTLNLRTSKVIAERLAETSANVTNSSNNIGNSSSLSQEDSEGRQLRYTDLYRTPIQIPDPNNNNIDSSSDDRKNNMFRIVGGSSNDGSGVPNFAMLLASNRGNYFFGGCGGSLISPCHVLTAGHCVDNPNTVASMGIYVNAYIPWGDNGGLPGHFTTIEAYAIHPQYRNNDSTRPQNDVAVLTMSKCVDESEQDKDFFMHNIMELATLDDWNRLANGAGLKVSGFGSTDVTSIGGTSASFTDVLQTVQVPFLAQCPRQGFYAPGLVLDNDMMCAGGGGRDACFGDSGGPLYFEYSSTPTKHSRLRQYGVVSWGHGCGLANKPGVYASVPHHYQYISKIVCSNPNVQMSDWAGRTAMCGERQANPTRRPTRPPTRPPTRRPTGRPSPAPTPNPTRPPTPMPTLDSGRYTFDNGSTAERKERSSNTDKDAAKLSGSTYVSSLTRIRGGGANRPPPSIAGGGRRRRQRQLLGALPDGPEEAS</sequence>
<dbReference type="PANTHER" id="PTHR24264">
    <property type="entry name" value="TRYPSIN-RELATED"/>
    <property type="match status" value="1"/>
</dbReference>
<evidence type="ECO:0000313" key="10">
    <source>
        <dbReference type="Proteomes" id="UP001295423"/>
    </source>
</evidence>
<feature type="compositionally biased region" description="Low complexity" evidence="6">
    <location>
        <begin position="85"/>
        <end position="99"/>
    </location>
</feature>
<dbReference type="GO" id="GO:0005615">
    <property type="term" value="C:extracellular space"/>
    <property type="evidence" value="ECO:0007669"/>
    <property type="project" value="TreeGrafter"/>
</dbReference>
<dbReference type="PROSITE" id="PS00135">
    <property type="entry name" value="TRYPSIN_SER"/>
    <property type="match status" value="1"/>
</dbReference>